<dbReference type="SUPFAM" id="SSF56954">
    <property type="entry name" value="Outer membrane efflux proteins (OEP)"/>
    <property type="match status" value="1"/>
</dbReference>
<keyword evidence="2" id="KW-0732">Signal</keyword>
<dbReference type="OrthoDB" id="20589at2"/>
<dbReference type="AlphaFoldDB" id="A0A090CZC8"/>
<dbReference type="eggNOG" id="COG1538">
    <property type="taxonomic scope" value="Bacteria"/>
</dbReference>
<dbReference type="Gene3D" id="1.20.1600.10">
    <property type="entry name" value="Outer membrane efflux proteins (OEP)"/>
    <property type="match status" value="1"/>
</dbReference>
<sequence>MIAKLKRLFLFILFSAFSYGCYRPCNQGVEVHQVIEESLGKDVFWQRNPNSYYSLEEYLAHLAEDPLKIDNVIQIALLNSPRIQALLEEVGMAKADLFESYLLSNPALDLLIKYPRKKDLYTNLEWSLTQSIVDILLRPLRIKLASVDLQKVKLKITHEIQQIAFEVSDCFYKLQTKEQALRFLETIRELSSIRMEIADRQYRVGDTYLLSVAKRHAPFYEAEIEISHLGLEIISLKEQLNRLLGFCEEKSLNLSLEFEEVDYQGLSLECLEALAFQERLDLQALRYEVIYLSQSLGLKRWWVYTQGRLGVAQEIDTDGTHVFGPAIVLDIPIFNYGQAERQRLYASLRQAEDELKELEIKVLSEVREAHHLLLIKLDQINSYRGIFLPLVNQIVSLGEERYNIMSLGIDELLEKKIEELKLWKDYTQVLGSYWDSRVSLDKAIGGNLYLILNKNKAPFLDGGL</sequence>
<keyword evidence="1" id="KW-0175">Coiled coil</keyword>
<accession>A0A090CZC8</accession>
<evidence type="ECO:0000256" key="1">
    <source>
        <dbReference type="SAM" id="Coils"/>
    </source>
</evidence>
<dbReference type="EMBL" id="CCEJ010000007">
    <property type="protein sequence ID" value="CDR34367.1"/>
    <property type="molecule type" value="Genomic_DNA"/>
</dbReference>
<reference evidence="3" key="2">
    <citation type="submission" date="2014-09" db="EMBL/GenBank/DDBJ databases">
        <title>Criblamydia sequanensis harbors a mega-plasmid encoding arsenite resistance.</title>
        <authorList>
            <person name="Bertelli C."/>
            <person name="Goesmann A."/>
            <person name="Greub G."/>
        </authorList>
    </citation>
    <scope>NUCLEOTIDE SEQUENCE [LARGE SCALE GENOMIC DNA]</scope>
    <source>
        <strain evidence="3">CRIB-18</strain>
    </source>
</reference>
<evidence type="ECO:0000313" key="3">
    <source>
        <dbReference type="EMBL" id="CDR34367.1"/>
    </source>
</evidence>
<feature type="chain" id="PRO_5001853778" evidence="2">
    <location>
        <begin position="21"/>
        <end position="464"/>
    </location>
</feature>
<proteinExistence type="predicted"/>
<reference evidence="3" key="1">
    <citation type="submission" date="2013-12" db="EMBL/GenBank/DDBJ databases">
        <authorList>
            <person name="Linke B."/>
        </authorList>
    </citation>
    <scope>NUCLEOTIDE SEQUENCE [LARGE SCALE GENOMIC DNA]</scope>
    <source>
        <strain evidence="3">CRIB-18</strain>
    </source>
</reference>
<organism evidence="3 4">
    <name type="scientific">Candidatus Criblamydia sequanensis CRIB-18</name>
    <dbReference type="NCBI Taxonomy" id="1437425"/>
    <lineage>
        <taxon>Bacteria</taxon>
        <taxon>Pseudomonadati</taxon>
        <taxon>Chlamydiota</taxon>
        <taxon>Chlamydiia</taxon>
        <taxon>Parachlamydiales</taxon>
        <taxon>Candidatus Criblamydiaceae</taxon>
        <taxon>Candidatus Criblamydia</taxon>
    </lineage>
</organism>
<evidence type="ECO:0000313" key="4">
    <source>
        <dbReference type="Proteomes" id="UP000031552"/>
    </source>
</evidence>
<dbReference type="GO" id="GO:0015562">
    <property type="term" value="F:efflux transmembrane transporter activity"/>
    <property type="evidence" value="ECO:0007669"/>
    <property type="project" value="InterPro"/>
</dbReference>
<evidence type="ECO:0000256" key="2">
    <source>
        <dbReference type="SAM" id="SignalP"/>
    </source>
</evidence>
<feature type="signal peptide" evidence="2">
    <location>
        <begin position="1"/>
        <end position="20"/>
    </location>
</feature>
<name>A0A090CZC8_9BACT</name>
<feature type="coiled-coil region" evidence="1">
    <location>
        <begin position="341"/>
        <end position="368"/>
    </location>
</feature>
<keyword evidence="4" id="KW-1185">Reference proteome</keyword>
<gene>
    <name evidence="3" type="ORF">CSEC_1553</name>
</gene>
<comment type="caution">
    <text evidence="3">The sequence shown here is derived from an EMBL/GenBank/DDBJ whole genome shotgun (WGS) entry which is preliminary data.</text>
</comment>
<dbReference type="InterPro" id="IPR010131">
    <property type="entry name" value="MdtP/NodT-like"/>
</dbReference>
<protein>
    <submittedName>
        <fullName evidence="3">Secreted protein</fullName>
    </submittedName>
</protein>
<dbReference type="Proteomes" id="UP000031552">
    <property type="component" value="Unassembled WGS sequence"/>
</dbReference>
<dbReference type="STRING" id="1437425.CSEC_1553"/>
<dbReference type="PROSITE" id="PS51257">
    <property type="entry name" value="PROKAR_LIPOPROTEIN"/>
    <property type="match status" value="1"/>
</dbReference>
<dbReference type="PANTHER" id="PTHR30203">
    <property type="entry name" value="OUTER MEMBRANE CATION EFFLUX PROTEIN"/>
    <property type="match status" value="1"/>
</dbReference>
<dbReference type="PANTHER" id="PTHR30203:SF24">
    <property type="entry name" value="BLR4935 PROTEIN"/>
    <property type="match status" value="1"/>
</dbReference>
<dbReference type="RefSeq" id="WP_053331901.1">
    <property type="nucleotide sequence ID" value="NZ_CCEJ010000007.1"/>
</dbReference>